<dbReference type="PANTHER" id="PTHR23158">
    <property type="entry name" value="MELANOMA INHIBITORY ACTIVITY-RELATED"/>
    <property type="match status" value="1"/>
</dbReference>
<evidence type="ECO:0000256" key="8">
    <source>
        <dbReference type="SAM" id="Coils"/>
    </source>
</evidence>
<feature type="compositionally biased region" description="Basic and acidic residues" evidence="9">
    <location>
        <begin position="198"/>
        <end position="209"/>
    </location>
</feature>
<feature type="compositionally biased region" description="Polar residues" evidence="9">
    <location>
        <begin position="170"/>
        <end position="179"/>
    </location>
</feature>
<keyword evidence="13" id="KW-1185">Reference proteome</keyword>
<dbReference type="PANTHER" id="PTHR23158:SF38">
    <property type="entry name" value="MELANOMA INHIBITORY ACTIVITY PROTEIN 2"/>
    <property type="match status" value="1"/>
</dbReference>
<evidence type="ECO:0000256" key="5">
    <source>
        <dbReference type="ARBA" id="ARBA00023054"/>
    </source>
</evidence>
<feature type="chain" id="PRO_5017474760" evidence="10">
    <location>
        <begin position="20"/>
        <end position="1073"/>
    </location>
</feature>
<evidence type="ECO:0000313" key="12">
    <source>
        <dbReference type="Ensembl" id="ENSPKIP00000028565.1"/>
    </source>
</evidence>
<dbReference type="GO" id="GO:0070971">
    <property type="term" value="C:endoplasmic reticulum exit site"/>
    <property type="evidence" value="ECO:0007669"/>
    <property type="project" value="TreeGrafter"/>
</dbReference>
<dbReference type="Ensembl" id="ENSPKIT00000009346.1">
    <property type="protein sequence ID" value="ENSPKIP00000028565.1"/>
    <property type="gene ID" value="ENSPKIG00000010131.1"/>
</dbReference>
<dbReference type="GO" id="GO:0005789">
    <property type="term" value="C:endoplasmic reticulum membrane"/>
    <property type="evidence" value="ECO:0007669"/>
    <property type="project" value="UniProtKB-SubCell"/>
</dbReference>
<feature type="domain" description="SH3" evidence="11">
    <location>
        <begin position="34"/>
        <end position="96"/>
    </location>
</feature>
<accession>A0A3B3SE92</accession>
<feature type="compositionally biased region" description="Pro residues" evidence="9">
    <location>
        <begin position="1018"/>
        <end position="1060"/>
    </location>
</feature>
<dbReference type="InterPro" id="IPR054697">
    <property type="entry name" value="NPIP_N"/>
</dbReference>
<feature type="region of interest" description="Disordered" evidence="9">
    <location>
        <begin position="814"/>
        <end position="1073"/>
    </location>
</feature>
<keyword evidence="3 10" id="KW-0732">Signal</keyword>
<evidence type="ECO:0000256" key="7">
    <source>
        <dbReference type="PROSITE-ProRule" id="PRU00192"/>
    </source>
</evidence>
<feature type="compositionally biased region" description="Pro residues" evidence="9">
    <location>
        <begin position="1000"/>
        <end position="1011"/>
    </location>
</feature>
<dbReference type="GeneTree" id="ENSGT00950000182767"/>
<keyword evidence="6" id="KW-0325">Glycoprotein</keyword>
<dbReference type="AlphaFoldDB" id="A0A3B3SE92"/>
<evidence type="ECO:0000256" key="4">
    <source>
        <dbReference type="ARBA" id="ARBA00022824"/>
    </source>
</evidence>
<feature type="compositionally biased region" description="Polar residues" evidence="9">
    <location>
        <begin position="154"/>
        <end position="163"/>
    </location>
</feature>
<dbReference type="InterPro" id="IPR036028">
    <property type="entry name" value="SH3-like_dom_sf"/>
</dbReference>
<dbReference type="Pfam" id="PF07653">
    <property type="entry name" value="SH3_2"/>
    <property type="match status" value="1"/>
</dbReference>
<dbReference type="GO" id="GO:0006888">
    <property type="term" value="P:endoplasmic reticulum to Golgi vesicle-mediated transport"/>
    <property type="evidence" value="ECO:0007669"/>
    <property type="project" value="TreeGrafter"/>
</dbReference>
<dbReference type="Pfam" id="PF06409">
    <property type="entry name" value="NPIP"/>
    <property type="match status" value="1"/>
</dbReference>
<evidence type="ECO:0000256" key="9">
    <source>
        <dbReference type="SAM" id="MobiDB-lite"/>
    </source>
</evidence>
<dbReference type="Gene3D" id="2.30.30.40">
    <property type="entry name" value="SH3 Domains"/>
    <property type="match status" value="1"/>
</dbReference>
<protein>
    <submittedName>
        <fullName evidence="12">MIA SH3 domain ER export factor 2</fullName>
    </submittedName>
</protein>
<dbReference type="Proteomes" id="UP000261540">
    <property type="component" value="Unplaced"/>
</dbReference>
<feature type="signal peptide" evidence="10">
    <location>
        <begin position="1"/>
        <end position="19"/>
    </location>
</feature>
<organism evidence="12 13">
    <name type="scientific">Paramormyrops kingsleyae</name>
    <dbReference type="NCBI Taxonomy" id="1676925"/>
    <lineage>
        <taxon>Eukaryota</taxon>
        <taxon>Metazoa</taxon>
        <taxon>Chordata</taxon>
        <taxon>Craniata</taxon>
        <taxon>Vertebrata</taxon>
        <taxon>Euteleostomi</taxon>
        <taxon>Actinopterygii</taxon>
        <taxon>Neopterygii</taxon>
        <taxon>Teleostei</taxon>
        <taxon>Osteoglossocephala</taxon>
        <taxon>Osteoglossomorpha</taxon>
        <taxon>Osteoglossiformes</taxon>
        <taxon>Mormyridae</taxon>
        <taxon>Paramormyrops</taxon>
    </lineage>
</organism>
<dbReference type="GO" id="GO:0009306">
    <property type="term" value="P:protein secretion"/>
    <property type="evidence" value="ECO:0007669"/>
    <property type="project" value="TreeGrafter"/>
</dbReference>
<feature type="coiled-coil region" evidence="8">
    <location>
        <begin position="446"/>
        <end position="578"/>
    </location>
</feature>
<feature type="compositionally biased region" description="Basic and acidic residues" evidence="9">
    <location>
        <begin position="1061"/>
        <end position="1073"/>
    </location>
</feature>
<feature type="coiled-coil region" evidence="8">
    <location>
        <begin position="717"/>
        <end position="811"/>
    </location>
</feature>
<comment type="subcellular location">
    <subcellularLocation>
        <location evidence="1">Endoplasmic reticulum membrane</location>
        <topology evidence="1">Single-pass membrane protein</topology>
    </subcellularLocation>
</comment>
<evidence type="ECO:0000259" key="11">
    <source>
        <dbReference type="PROSITE" id="PS50002"/>
    </source>
</evidence>
<evidence type="ECO:0000256" key="1">
    <source>
        <dbReference type="ARBA" id="ARBA00004389"/>
    </source>
</evidence>
<feature type="region of interest" description="Disordered" evidence="9">
    <location>
        <begin position="153"/>
        <end position="209"/>
    </location>
</feature>
<evidence type="ECO:0000256" key="10">
    <source>
        <dbReference type="SAM" id="SignalP"/>
    </source>
</evidence>
<feature type="coiled-coil region" evidence="8">
    <location>
        <begin position="629"/>
        <end position="684"/>
    </location>
</feature>
<sequence>MTLLPFCVLLPLLCAQCWGFFSDYKFCGDPGCETLLSRVQATKDFKGPDCRFLNFRSGDVIFVYFKLSGKREDLWAGSIDKQFGYFPKDAVEVEEVYTHKEKEIELPTQEQDFFCIDEYGAIIEGDFSQSDNLDEQVELQGLPADDMQDLKTSEPIQVTQSTKTVDKVETSQTIVQDPLDNTKSKPTEQGSHVQEPGSDTRDGSQDETTKDVQSLFSIGGISTIFGSLPSKFQQNIRDVNKDAENYDESALEMTDKAVTGGPECTGGSCFIPEDDAAEKDRKRFEEGDLLPTVQEETPFQSQSEDLHDGRAAAVALFLNCTSQVILETTERLQDTVSRLTQFIIQVVSSLPDDLKPGPDFYGLPWEAVIVTALLGILTMLLFTCRLYQSIKSRFYVGKERKLGQKIAELLEEKCKALETLSQCSHRYEELETALQNGGASAQASEGEDLEAMSKKLEEANATLREETEQLKVDLKGQKSKRLQQEETLASMQETLKSLEEESKNLKSQMEQAQTTLKIYDINGERLQKRLQAAKEENVQLLESKAQLVQEAEGWGERLSELEEEMKMCESSHKDMVEQCTSKDQCIQSLTDCLLKMRDWDSEMEDVTVQENGDASDIRQKQKVEKLISAAKVSADLKSLEEEKNRLVARLTDEVKAKEDLQGGIERLQSEKDSLQAESVMFANETQKLQKKLQIMTEMYQENELKLHRMLTVEGRERLQKEEKLNKADKKISLAAEELSTYRQRAQELEEELEKTNQAYKNQIAAHEKKAHDNWLAARAADRDLADVKRENAHLRQKLTDLQFKLEMVEKDPFALEGPGRSSFRGERSPFGPSPLGRPASETRAFLSPPTLMDGPPRLSPQFPLGPGSRVSHGPPSLTDVPVAREGPRSDSRGPGAPPGYLYPDPRLPYRRPPPPGAFPPGPLPPRGPGLAETHFNPNPTAEPGSTSSSLGLGLSESRDSLLSVSGEPSNVPDANTREAPPLGPPPPLVPADHFHRRGPYGPPEFFPPRVPPMGMRGPLPPGVYPRFPPLPPHPTGYPPAGPPPDSRSGPPRRPSPPGSEHPPDHHPFSQDMI</sequence>
<name>A0A3B3SE92_9TELE</name>
<keyword evidence="2 7" id="KW-0728">SH3 domain</keyword>
<dbReference type="PROSITE" id="PS50002">
    <property type="entry name" value="SH3"/>
    <property type="match status" value="1"/>
</dbReference>
<feature type="compositionally biased region" description="Low complexity" evidence="9">
    <location>
        <begin position="944"/>
        <end position="963"/>
    </location>
</feature>
<feature type="compositionally biased region" description="Pro residues" evidence="9">
    <location>
        <begin position="910"/>
        <end position="927"/>
    </location>
</feature>
<evidence type="ECO:0000256" key="3">
    <source>
        <dbReference type="ARBA" id="ARBA00022729"/>
    </source>
</evidence>
<reference evidence="12" key="1">
    <citation type="submission" date="2025-08" db="UniProtKB">
        <authorList>
            <consortium name="Ensembl"/>
        </authorList>
    </citation>
    <scope>IDENTIFICATION</scope>
</reference>
<dbReference type="InterPro" id="IPR001452">
    <property type="entry name" value="SH3_domain"/>
</dbReference>
<dbReference type="GO" id="GO:0035459">
    <property type="term" value="P:vesicle cargo loading"/>
    <property type="evidence" value="ECO:0007669"/>
    <property type="project" value="TreeGrafter"/>
</dbReference>
<evidence type="ECO:0000256" key="6">
    <source>
        <dbReference type="ARBA" id="ARBA00023180"/>
    </source>
</evidence>
<dbReference type="InterPro" id="IPR051500">
    <property type="entry name" value="cTAGE_MIA/OTOR"/>
</dbReference>
<reference evidence="12" key="2">
    <citation type="submission" date="2025-09" db="UniProtKB">
        <authorList>
            <consortium name="Ensembl"/>
        </authorList>
    </citation>
    <scope>IDENTIFICATION</scope>
</reference>
<dbReference type="SMART" id="SM00326">
    <property type="entry name" value="SH3"/>
    <property type="match status" value="1"/>
</dbReference>
<keyword evidence="4" id="KW-0256">Endoplasmic reticulum</keyword>
<keyword evidence="5 8" id="KW-0175">Coiled coil</keyword>
<dbReference type="SUPFAM" id="SSF50044">
    <property type="entry name" value="SH3-domain"/>
    <property type="match status" value="1"/>
</dbReference>
<proteinExistence type="predicted"/>
<evidence type="ECO:0000256" key="2">
    <source>
        <dbReference type="ARBA" id="ARBA00022443"/>
    </source>
</evidence>
<evidence type="ECO:0000313" key="13">
    <source>
        <dbReference type="Proteomes" id="UP000261540"/>
    </source>
</evidence>